<dbReference type="GO" id="GO:0000160">
    <property type="term" value="P:phosphorelay signal transduction system"/>
    <property type="evidence" value="ECO:0007669"/>
    <property type="project" value="InterPro"/>
</dbReference>
<dbReference type="Gene3D" id="3.40.50.2300">
    <property type="match status" value="1"/>
</dbReference>
<feature type="modified residue" description="4-aspartylphosphate" evidence="3">
    <location>
        <position position="50"/>
    </location>
</feature>
<dbReference type="SMART" id="SM00448">
    <property type="entry name" value="REC"/>
    <property type="match status" value="1"/>
</dbReference>
<dbReference type="SMART" id="SM00421">
    <property type="entry name" value="HTH_LUXR"/>
    <property type="match status" value="1"/>
</dbReference>
<dbReference type="InterPro" id="IPR000792">
    <property type="entry name" value="Tscrpt_reg_LuxR_C"/>
</dbReference>
<dbReference type="KEGG" id="ppel:H6H00_09590"/>
<dbReference type="CDD" id="cd17535">
    <property type="entry name" value="REC_NarL-like"/>
    <property type="match status" value="1"/>
</dbReference>
<dbReference type="GO" id="GO:0006355">
    <property type="term" value="P:regulation of DNA-templated transcription"/>
    <property type="evidence" value="ECO:0007669"/>
    <property type="project" value="InterPro"/>
</dbReference>
<dbReference type="InterPro" id="IPR016032">
    <property type="entry name" value="Sig_transdc_resp-reg_C-effctor"/>
</dbReference>
<keyword evidence="1 3" id="KW-0597">Phosphoprotein</keyword>
<dbReference type="CDD" id="cd06170">
    <property type="entry name" value="LuxR_C_like"/>
    <property type="match status" value="1"/>
</dbReference>
<dbReference type="Pfam" id="PF00196">
    <property type="entry name" value="GerE"/>
    <property type="match status" value="1"/>
</dbReference>
<dbReference type="PRINTS" id="PR00038">
    <property type="entry name" value="HTHLUXR"/>
</dbReference>
<dbReference type="SUPFAM" id="SSF46894">
    <property type="entry name" value="C-terminal effector domain of the bipartite response regulators"/>
    <property type="match status" value="1"/>
</dbReference>
<dbReference type="GO" id="GO:0003677">
    <property type="term" value="F:DNA binding"/>
    <property type="evidence" value="ECO:0007669"/>
    <property type="project" value="UniProtKB-KW"/>
</dbReference>
<evidence type="ECO:0000313" key="6">
    <source>
        <dbReference type="EMBL" id="QNG55492.1"/>
    </source>
</evidence>
<protein>
    <submittedName>
        <fullName evidence="6">Response regulator transcription factor</fullName>
    </submittedName>
</protein>
<gene>
    <name evidence="6" type="ORF">H6H00_09590</name>
</gene>
<dbReference type="InterPro" id="IPR058245">
    <property type="entry name" value="NreC/VraR/RcsB-like_REC"/>
</dbReference>
<evidence type="ECO:0000259" key="4">
    <source>
        <dbReference type="PROSITE" id="PS50043"/>
    </source>
</evidence>
<proteinExistence type="predicted"/>
<feature type="domain" description="HTH luxR-type" evidence="4">
    <location>
        <begin position="135"/>
        <end position="200"/>
    </location>
</feature>
<evidence type="ECO:0000256" key="1">
    <source>
        <dbReference type="ARBA" id="ARBA00022553"/>
    </source>
</evidence>
<dbReference type="Proteomes" id="UP000515728">
    <property type="component" value="Chromosome"/>
</dbReference>
<dbReference type="AlphaFoldDB" id="A0A7G7MRT1"/>
<accession>A0A7G7MRT1</accession>
<dbReference type="PANTHER" id="PTHR43214">
    <property type="entry name" value="TWO-COMPONENT RESPONSE REGULATOR"/>
    <property type="match status" value="1"/>
</dbReference>
<evidence type="ECO:0000259" key="5">
    <source>
        <dbReference type="PROSITE" id="PS50110"/>
    </source>
</evidence>
<dbReference type="InterPro" id="IPR001789">
    <property type="entry name" value="Sig_transdc_resp-reg_receiver"/>
</dbReference>
<sequence>MLVVDDHPVFRRGMTALLRASGFDVVAEAASGTEAVAAAARELPDVVLMDLGLPDLGGAAATERITAAHPDVRVVVVTSYDDEASVRAALDAGADGYVTKDASPDQIVAAVEAARMGALWLGSGVPRPGATAPAPAPALPGLSPREAAVAELVGKGLSNPVIATRLGLSPKTVANYVSTVLLRLGAADRAEAIRLIRDRRSG</sequence>
<keyword evidence="7" id="KW-1185">Reference proteome</keyword>
<evidence type="ECO:0000256" key="2">
    <source>
        <dbReference type="ARBA" id="ARBA00023125"/>
    </source>
</evidence>
<evidence type="ECO:0000256" key="3">
    <source>
        <dbReference type="PROSITE-ProRule" id="PRU00169"/>
    </source>
</evidence>
<dbReference type="EMBL" id="CP060131">
    <property type="protein sequence ID" value="QNG55492.1"/>
    <property type="molecule type" value="Genomic_DNA"/>
</dbReference>
<dbReference type="InterPro" id="IPR011006">
    <property type="entry name" value="CheY-like_superfamily"/>
</dbReference>
<dbReference type="PROSITE" id="PS50043">
    <property type="entry name" value="HTH_LUXR_2"/>
    <property type="match status" value="1"/>
</dbReference>
<evidence type="ECO:0000313" key="7">
    <source>
        <dbReference type="Proteomes" id="UP000515728"/>
    </source>
</evidence>
<organism evidence="6 7">
    <name type="scientific">Pseudonocardia petroleophila</name>
    <dbReference type="NCBI Taxonomy" id="37331"/>
    <lineage>
        <taxon>Bacteria</taxon>
        <taxon>Bacillati</taxon>
        <taxon>Actinomycetota</taxon>
        <taxon>Actinomycetes</taxon>
        <taxon>Pseudonocardiales</taxon>
        <taxon>Pseudonocardiaceae</taxon>
        <taxon>Pseudonocardia</taxon>
    </lineage>
</organism>
<dbReference type="PROSITE" id="PS50110">
    <property type="entry name" value="RESPONSE_REGULATORY"/>
    <property type="match status" value="1"/>
</dbReference>
<keyword evidence="2" id="KW-0238">DNA-binding</keyword>
<dbReference type="InterPro" id="IPR039420">
    <property type="entry name" value="WalR-like"/>
</dbReference>
<feature type="domain" description="Response regulatory" evidence="5">
    <location>
        <begin position="1"/>
        <end position="115"/>
    </location>
</feature>
<name>A0A7G7MRT1_9PSEU</name>
<dbReference type="PANTHER" id="PTHR43214:SF43">
    <property type="entry name" value="TWO-COMPONENT RESPONSE REGULATOR"/>
    <property type="match status" value="1"/>
</dbReference>
<dbReference type="Pfam" id="PF00072">
    <property type="entry name" value="Response_reg"/>
    <property type="match status" value="1"/>
</dbReference>
<reference evidence="6 7" key="1">
    <citation type="submission" date="2020-08" db="EMBL/GenBank/DDBJ databases">
        <authorList>
            <person name="Mo P."/>
        </authorList>
    </citation>
    <scope>NUCLEOTIDE SEQUENCE [LARGE SCALE GENOMIC DNA]</scope>
    <source>
        <strain evidence="6 7">CGMCC 4.1532</strain>
    </source>
</reference>
<dbReference type="SUPFAM" id="SSF52172">
    <property type="entry name" value="CheY-like"/>
    <property type="match status" value="1"/>
</dbReference>